<gene>
    <name evidence="4" type="ORF">KIH73_02455</name>
</gene>
<dbReference type="InterPro" id="IPR046947">
    <property type="entry name" value="LytR-like"/>
</dbReference>
<sequence length="258" mass="28999">MWRFRGPRISPIRGWYHDGVVRIAIVEDDAECAQSIARCLDRFSSEHGVRIEYETFGDGAAIAEHYTPRYDIILLDIEMPDMDGITAARSIRRTDADVVIIFITNMAQYALQGYTVHARAYVLKPVNYYGLSLELQSAIEQIGRSRARTGRAVLLPDGGGTARVPLADIRYVESRRHNILVHTITGVLRFRSSMNGIEAMIDDPAFVRCNVSYLVNLAHVGGITEEREAVVGDDRVPISRQRYKEFMAALSAYYGGNR</sequence>
<proteinExistence type="predicted"/>
<reference evidence="4 5" key="1">
    <citation type="submission" date="2021-05" db="EMBL/GenBank/DDBJ databases">
        <title>Phylogenetic classification of ten novel species belonging to the genus Bifidobacterium comprising B. colchicus sp. nov., B. abeli sp. nov., B. bicoloris sp. nov., B. guerezis sp. nov., B. rosaliae sp. nov., B. santillanensis sp. nov., B. argentati sp. nov., B. amazzoni sp. nov., B. pluviali sp. nov., and B. pinnaculum sp. nov.</title>
        <authorList>
            <person name="Lugli G.A."/>
            <person name="Ruiz Garcia L."/>
            <person name="Margolles A."/>
            <person name="Ventura M."/>
        </authorList>
    </citation>
    <scope>NUCLEOTIDE SEQUENCE [LARGE SCALE GENOMIC DNA]</scope>
    <source>
        <strain evidence="4 5">6T3</strain>
    </source>
</reference>
<keyword evidence="5" id="KW-1185">Reference proteome</keyword>
<organism evidence="4 5">
    <name type="scientific">Bifidobacterium phasiani</name>
    <dbReference type="NCBI Taxonomy" id="2834431"/>
    <lineage>
        <taxon>Bacteria</taxon>
        <taxon>Bacillati</taxon>
        <taxon>Actinomycetota</taxon>
        <taxon>Actinomycetes</taxon>
        <taxon>Bifidobacteriales</taxon>
        <taxon>Bifidobacteriaceae</taxon>
        <taxon>Bifidobacterium</taxon>
    </lineage>
</organism>
<dbReference type="PANTHER" id="PTHR37299">
    <property type="entry name" value="TRANSCRIPTIONAL REGULATOR-RELATED"/>
    <property type="match status" value="1"/>
</dbReference>
<protein>
    <submittedName>
        <fullName evidence="4">Response regulator transcription factor</fullName>
    </submittedName>
</protein>
<accession>A0ABS6W7T2</accession>
<dbReference type="SMART" id="SM00448">
    <property type="entry name" value="REC"/>
    <property type="match status" value="1"/>
</dbReference>
<dbReference type="SMART" id="SM00850">
    <property type="entry name" value="LytTR"/>
    <property type="match status" value="1"/>
</dbReference>
<dbReference type="Pfam" id="PF04397">
    <property type="entry name" value="LytTR"/>
    <property type="match status" value="1"/>
</dbReference>
<dbReference type="EMBL" id="JAHBBD010000003">
    <property type="protein sequence ID" value="MBW3082250.1"/>
    <property type="molecule type" value="Genomic_DNA"/>
</dbReference>
<dbReference type="PROSITE" id="PS50930">
    <property type="entry name" value="HTH_LYTTR"/>
    <property type="match status" value="1"/>
</dbReference>
<dbReference type="Proteomes" id="UP000812844">
    <property type="component" value="Unassembled WGS sequence"/>
</dbReference>
<evidence type="ECO:0000313" key="5">
    <source>
        <dbReference type="Proteomes" id="UP000812844"/>
    </source>
</evidence>
<keyword evidence="1" id="KW-0597">Phosphoprotein</keyword>
<feature type="domain" description="HTH LytTR-type" evidence="3">
    <location>
        <begin position="153"/>
        <end position="252"/>
    </location>
</feature>
<evidence type="ECO:0000259" key="3">
    <source>
        <dbReference type="PROSITE" id="PS50930"/>
    </source>
</evidence>
<dbReference type="InterPro" id="IPR007492">
    <property type="entry name" value="LytTR_DNA-bd_dom"/>
</dbReference>
<dbReference type="PANTHER" id="PTHR37299:SF1">
    <property type="entry name" value="STAGE 0 SPORULATION PROTEIN A HOMOLOG"/>
    <property type="match status" value="1"/>
</dbReference>
<feature type="domain" description="Response regulatory" evidence="2">
    <location>
        <begin position="22"/>
        <end position="139"/>
    </location>
</feature>
<name>A0ABS6W7T2_9BIFI</name>
<feature type="modified residue" description="4-aspartylphosphate" evidence="1">
    <location>
        <position position="76"/>
    </location>
</feature>
<evidence type="ECO:0000259" key="2">
    <source>
        <dbReference type="PROSITE" id="PS50110"/>
    </source>
</evidence>
<dbReference type="Pfam" id="PF00072">
    <property type="entry name" value="Response_reg"/>
    <property type="match status" value="1"/>
</dbReference>
<dbReference type="CDD" id="cd00156">
    <property type="entry name" value="REC"/>
    <property type="match status" value="1"/>
</dbReference>
<dbReference type="InterPro" id="IPR001789">
    <property type="entry name" value="Sig_transdc_resp-reg_receiver"/>
</dbReference>
<dbReference type="PROSITE" id="PS50110">
    <property type="entry name" value="RESPONSE_REGULATORY"/>
    <property type="match status" value="1"/>
</dbReference>
<comment type="caution">
    <text evidence="4">The sequence shown here is derived from an EMBL/GenBank/DDBJ whole genome shotgun (WGS) entry which is preliminary data.</text>
</comment>
<evidence type="ECO:0000256" key="1">
    <source>
        <dbReference type="PROSITE-ProRule" id="PRU00169"/>
    </source>
</evidence>
<evidence type="ECO:0000313" key="4">
    <source>
        <dbReference type="EMBL" id="MBW3082250.1"/>
    </source>
</evidence>